<dbReference type="EMBL" id="JARRTL010000026">
    <property type="protein sequence ID" value="MEC0486993.1"/>
    <property type="molecule type" value="Genomic_DNA"/>
</dbReference>
<accession>A0A0J6EN62</accession>
<dbReference type="PROSITE" id="PS50263">
    <property type="entry name" value="CN_HYDROLASE"/>
    <property type="match status" value="1"/>
</dbReference>
<evidence type="ECO:0000259" key="2">
    <source>
        <dbReference type="PROSITE" id="PS50263"/>
    </source>
</evidence>
<organism evidence="3 5">
    <name type="scientific">Bacillus glycinifermentans</name>
    <dbReference type="NCBI Taxonomy" id="1664069"/>
    <lineage>
        <taxon>Bacteria</taxon>
        <taxon>Bacillati</taxon>
        <taxon>Bacillota</taxon>
        <taxon>Bacilli</taxon>
        <taxon>Bacillales</taxon>
        <taxon>Bacillaceae</taxon>
        <taxon>Bacillus</taxon>
    </lineage>
</organism>
<dbReference type="PANTHER" id="PTHR47799">
    <property type="entry name" value="OMEGA-AMIDASE YAFV"/>
    <property type="match status" value="1"/>
</dbReference>
<dbReference type="PROSITE" id="PS01227">
    <property type="entry name" value="UPF0012"/>
    <property type="match status" value="1"/>
</dbReference>
<dbReference type="InterPro" id="IPR052737">
    <property type="entry name" value="Omega-amidase_YafV"/>
</dbReference>
<dbReference type="CDD" id="cd07583">
    <property type="entry name" value="nitrilase_5"/>
    <property type="match status" value="1"/>
</dbReference>
<dbReference type="AlphaFoldDB" id="A0A0J6EN62"/>
<comment type="caution">
    <text evidence="3">The sequence shown here is derived from an EMBL/GenBank/DDBJ whole genome shotgun (WGS) entry which is preliminary data.</text>
</comment>
<accession>A0A0J6E7F4</accession>
<name>A0A0J6EN62_9BACI</name>
<dbReference type="RefSeq" id="WP_048355800.1">
    <property type="nucleotide sequence ID" value="NZ_CP023481.1"/>
</dbReference>
<dbReference type="PATRIC" id="fig|1664069.3.peg.3725"/>
<dbReference type="Proteomes" id="UP001341297">
    <property type="component" value="Unassembled WGS sequence"/>
</dbReference>
<reference evidence="4 6" key="3">
    <citation type="submission" date="2023-03" db="EMBL/GenBank/DDBJ databases">
        <title>Agriculturally important microbes genome sequencing.</title>
        <authorList>
            <person name="Dunlap C."/>
        </authorList>
    </citation>
    <scope>NUCLEOTIDE SEQUENCE [LARGE SCALE GENOMIC DNA]</scope>
    <source>
        <strain evidence="4 6">CBP-3203</strain>
    </source>
</reference>
<reference evidence="3 5" key="1">
    <citation type="journal article" date="2015" name="Int. J. Syst. Evol. Microbiol.">
        <title>Bacillus glycinifermentans sp. nov., isolated from fermented soybean paste.</title>
        <authorList>
            <person name="Kim S.J."/>
            <person name="Dunlap C.A."/>
            <person name="Kwon S.W."/>
            <person name="Rooney A.P."/>
        </authorList>
    </citation>
    <scope>NUCLEOTIDE SEQUENCE [LARGE SCALE GENOMIC DNA]</scope>
    <source>
        <strain evidence="3 5">GO-13</strain>
    </source>
</reference>
<reference evidence="3" key="2">
    <citation type="submission" date="2015-10" db="EMBL/GenBank/DDBJ databases">
        <authorList>
            <person name="Gilbert D.G."/>
        </authorList>
    </citation>
    <scope>NUCLEOTIDE SEQUENCE</scope>
    <source>
        <strain evidence="3">GO-13</strain>
    </source>
</reference>
<dbReference type="InterPro" id="IPR036526">
    <property type="entry name" value="C-N_Hydrolase_sf"/>
</dbReference>
<dbReference type="GO" id="GO:0106008">
    <property type="term" value="F:2-oxoglutaramate amidase activity"/>
    <property type="evidence" value="ECO:0007669"/>
    <property type="project" value="TreeGrafter"/>
</dbReference>
<dbReference type="Pfam" id="PF00795">
    <property type="entry name" value="CN_hydrolase"/>
    <property type="match status" value="1"/>
</dbReference>
<evidence type="ECO:0000313" key="6">
    <source>
        <dbReference type="Proteomes" id="UP001341297"/>
    </source>
</evidence>
<comment type="similarity">
    <text evidence="1">Belongs to the carbon-nitrogen hydrolase superfamily. NIT1/NIT2 family.</text>
</comment>
<dbReference type="InterPro" id="IPR001110">
    <property type="entry name" value="UPF0012_CS"/>
</dbReference>
<dbReference type="Gene3D" id="3.60.110.10">
    <property type="entry name" value="Carbon-nitrogen hydrolase"/>
    <property type="match status" value="1"/>
</dbReference>
<dbReference type="OrthoDB" id="9811121at2"/>
<protein>
    <submittedName>
        <fullName evidence="3 4">Hydrolase</fullName>
    </submittedName>
</protein>
<gene>
    <name evidence="3" type="ORF">AB447_223605</name>
    <name evidence="4" type="ORF">P8828_19755</name>
</gene>
<dbReference type="STRING" id="1664069.BGLY_1450"/>
<proteinExistence type="inferred from homology"/>
<sequence>MKWTISCLQFNISYGNPSENFKKASRLIEAESRRSDIVILPELWTTGYDLMRLDEIGDDEGEQTKKWLQQTAKANDVHIVCGSVAVKKKSGVYNTMYIADKHGQLVKEYSKAHLFQLMDEHLYLSSGSADGSFELEGVKAAGFICYDIRFPEWVRKHTSKGAGIVFVSAEWPLARLDHWRTLLAARAIENQCFVAACNRSGKDPANEFAGHSMIIDPLGHVLSEAGREDTVIRAEIDLDDIEKTRGHIPVFEDIRKDLY</sequence>
<evidence type="ECO:0000256" key="1">
    <source>
        <dbReference type="ARBA" id="ARBA00010613"/>
    </source>
</evidence>
<evidence type="ECO:0000313" key="5">
    <source>
        <dbReference type="Proteomes" id="UP000036168"/>
    </source>
</evidence>
<dbReference type="PANTHER" id="PTHR47799:SF1">
    <property type="entry name" value="OMEGA-AMIDASE YAFV"/>
    <property type="match status" value="1"/>
</dbReference>
<dbReference type="SUPFAM" id="SSF56317">
    <property type="entry name" value="Carbon-nitrogen hydrolase"/>
    <property type="match status" value="1"/>
</dbReference>
<evidence type="ECO:0000313" key="3">
    <source>
        <dbReference type="EMBL" id="KRT91436.1"/>
    </source>
</evidence>
<dbReference type="EMBL" id="LECW02000036">
    <property type="protein sequence ID" value="KRT91436.1"/>
    <property type="molecule type" value="Genomic_DNA"/>
</dbReference>
<dbReference type="GO" id="GO:0050152">
    <property type="term" value="F:omega-amidase activity"/>
    <property type="evidence" value="ECO:0007669"/>
    <property type="project" value="TreeGrafter"/>
</dbReference>
<dbReference type="InterPro" id="IPR003010">
    <property type="entry name" value="C-N_Hydrolase"/>
</dbReference>
<evidence type="ECO:0000313" key="4">
    <source>
        <dbReference type="EMBL" id="MEC0486993.1"/>
    </source>
</evidence>
<keyword evidence="3" id="KW-0378">Hydrolase</keyword>
<dbReference type="Proteomes" id="UP000036168">
    <property type="component" value="Unassembled WGS sequence"/>
</dbReference>
<keyword evidence="6" id="KW-1185">Reference proteome</keyword>
<feature type="domain" description="CN hydrolase" evidence="2">
    <location>
        <begin position="3"/>
        <end position="238"/>
    </location>
</feature>